<dbReference type="InterPro" id="IPR013149">
    <property type="entry name" value="ADH-like_C"/>
</dbReference>
<keyword evidence="3" id="KW-1185">Reference proteome</keyword>
<feature type="domain" description="Enoyl reductase (ER)" evidence="1">
    <location>
        <begin position="16"/>
        <end position="310"/>
    </location>
</feature>
<dbReference type="GO" id="GO:0016491">
    <property type="term" value="F:oxidoreductase activity"/>
    <property type="evidence" value="ECO:0007669"/>
    <property type="project" value="InterPro"/>
</dbReference>
<dbReference type="SMART" id="SM00829">
    <property type="entry name" value="PKS_ER"/>
    <property type="match status" value="1"/>
</dbReference>
<organism evidence="2 3">
    <name type="scientific">Fusarium langsethiae</name>
    <dbReference type="NCBI Taxonomy" id="179993"/>
    <lineage>
        <taxon>Eukaryota</taxon>
        <taxon>Fungi</taxon>
        <taxon>Dikarya</taxon>
        <taxon>Ascomycota</taxon>
        <taxon>Pezizomycotina</taxon>
        <taxon>Sordariomycetes</taxon>
        <taxon>Hypocreomycetidae</taxon>
        <taxon>Hypocreales</taxon>
        <taxon>Nectriaceae</taxon>
        <taxon>Fusarium</taxon>
    </lineage>
</organism>
<dbReference type="EMBL" id="JXCE01000718">
    <property type="protein sequence ID" value="KPA36206.1"/>
    <property type="molecule type" value="Genomic_DNA"/>
</dbReference>
<dbReference type="InterPro" id="IPR023213">
    <property type="entry name" value="CAT-like_dom_sf"/>
</dbReference>
<reference evidence="2 3" key="1">
    <citation type="submission" date="2015-04" db="EMBL/GenBank/DDBJ databases">
        <title>The draft genome sequence of Fusarium langsethiae, a T-2/HT-2 mycotoxin producer.</title>
        <authorList>
            <person name="Lysoe E."/>
            <person name="Divon H.H."/>
            <person name="Terzi V."/>
            <person name="Orru L."/>
            <person name="Lamontanara A."/>
            <person name="Kolseth A.-K."/>
            <person name="Frandsen R.J."/>
            <person name="Nielsen K."/>
            <person name="Thrane U."/>
        </authorList>
    </citation>
    <scope>NUCLEOTIDE SEQUENCE [LARGE SCALE GENOMIC DNA]</scope>
    <source>
        <strain evidence="2 3">Fl201059</strain>
    </source>
</reference>
<sequence length="705" mass="75499">MSTPTTTKSWTVEGQGSLDNLKFDKERVVPELSDYEVLVKFHAASLNFRDIMIALGTYPFPVKPDIIPGSDGAGEVVAVGSKVTRFEKGAKVVTLFNQAHLGGPLTPRALGSGLGGSIDGTLRQHGIFNENGLVDMPKNLSYLEAGTLSCSALTAWNGLYGLRPVLPGDWVLTQGTGGKLGADHVINYKETTNWGEEAKRLTGGAGVDHILEVGGATTVTESLKAVAIGGIITIVGWIGGEEETGPSFPQILSSMAIVKGIVVGSRDQFEAMIRVFEASNIKPILDQRVFKLEDLKEYDKLKQGLAHTVVSIPWISGTIGPEEGRDPDDGRIQILESPDPVSFPYKDLTGIMPSYAELKEQNFPLSALSMAQLGPIDAMPQGPQQPVFATQANFVEGGLLLTVGVHHSACDASALDAIVSTWAYNTAAVSNGTNSFAPFDEQSNDRFPLMRGNLDTESGDPCGYLLMPTPPQSNQAMPAFEMPPLSSRLFHFSSESLKNLKETAEAFSTHDALLAFLWQHMTLARVKSGVFSNPPGDADRSALCLAVNVRNRMRPPLPPSYLGNASMPCVTEKLPVSAIISGTSLPRVAATIRKSLAAFTNPGRVSATIGLLDSRTNPTDYKLAFHGFLGPDVVESSWTDLGVYGNVWGAMGMLDAFRIPGEGADGVITILPRLKDESLEVVVALKTEAMEKLIDDESFVQAVDL</sequence>
<dbReference type="SUPFAM" id="SSF51735">
    <property type="entry name" value="NAD(P)-binding Rossmann-fold domains"/>
    <property type="match status" value="1"/>
</dbReference>
<keyword evidence="2" id="KW-0808">Transferase</keyword>
<name>A0A0M9END7_FUSLA</name>
<proteinExistence type="predicted"/>
<evidence type="ECO:0000313" key="2">
    <source>
        <dbReference type="EMBL" id="KPA36206.1"/>
    </source>
</evidence>
<dbReference type="PANTHER" id="PTHR45033">
    <property type="match status" value="1"/>
</dbReference>
<dbReference type="AlphaFoldDB" id="A0A0M9END7"/>
<dbReference type="SUPFAM" id="SSF50129">
    <property type="entry name" value="GroES-like"/>
    <property type="match status" value="1"/>
</dbReference>
<dbReference type="Pfam" id="PF02458">
    <property type="entry name" value="Transferase"/>
    <property type="match status" value="1"/>
</dbReference>
<accession>A0A0M9END7</accession>
<dbReference type="OrthoDB" id="1862401at2759"/>
<dbReference type="CDD" id="cd08276">
    <property type="entry name" value="MDR7"/>
    <property type="match status" value="1"/>
</dbReference>
<dbReference type="InterPro" id="IPR013154">
    <property type="entry name" value="ADH-like_N"/>
</dbReference>
<dbReference type="Gene3D" id="3.30.559.10">
    <property type="entry name" value="Chloramphenicol acetyltransferase-like domain"/>
    <property type="match status" value="2"/>
</dbReference>
<dbReference type="GO" id="GO:0016746">
    <property type="term" value="F:acyltransferase activity"/>
    <property type="evidence" value="ECO:0007669"/>
    <property type="project" value="UniProtKB-KW"/>
</dbReference>
<dbReference type="InterPro" id="IPR052711">
    <property type="entry name" value="Zinc_ADH-like"/>
</dbReference>
<dbReference type="PANTHER" id="PTHR45033:SF2">
    <property type="entry name" value="ZINC-TYPE ALCOHOL DEHYDROGENASE-LIKE PROTEIN C1773.06C"/>
    <property type="match status" value="1"/>
</dbReference>
<dbReference type="Gene3D" id="3.40.50.720">
    <property type="entry name" value="NAD(P)-binding Rossmann-like Domain"/>
    <property type="match status" value="1"/>
</dbReference>
<comment type="caution">
    <text evidence="2">The sequence shown here is derived from an EMBL/GenBank/DDBJ whole genome shotgun (WGS) entry which is preliminary data.</text>
</comment>
<dbReference type="Gene3D" id="3.90.180.10">
    <property type="entry name" value="Medium-chain alcohol dehydrogenases, catalytic domain"/>
    <property type="match status" value="1"/>
</dbReference>
<dbReference type="InterPro" id="IPR036291">
    <property type="entry name" value="NAD(P)-bd_dom_sf"/>
</dbReference>
<dbReference type="Pfam" id="PF08240">
    <property type="entry name" value="ADH_N"/>
    <property type="match status" value="1"/>
</dbReference>
<evidence type="ECO:0000313" key="3">
    <source>
        <dbReference type="Proteomes" id="UP000037904"/>
    </source>
</evidence>
<dbReference type="InterPro" id="IPR020843">
    <property type="entry name" value="ER"/>
</dbReference>
<dbReference type="InterPro" id="IPR011032">
    <property type="entry name" value="GroES-like_sf"/>
</dbReference>
<protein>
    <submittedName>
        <fullName evidence="2">Bahd acyltransferase dcr</fullName>
    </submittedName>
</protein>
<keyword evidence="2" id="KW-0012">Acyltransferase</keyword>
<evidence type="ECO:0000259" key="1">
    <source>
        <dbReference type="SMART" id="SM00829"/>
    </source>
</evidence>
<dbReference type="Proteomes" id="UP000037904">
    <property type="component" value="Unassembled WGS sequence"/>
</dbReference>
<dbReference type="Pfam" id="PF00107">
    <property type="entry name" value="ADH_zinc_N"/>
    <property type="match status" value="1"/>
</dbReference>
<gene>
    <name evidence="2" type="ORF">FLAG1_11045</name>
</gene>